<reference evidence="3" key="1">
    <citation type="submission" date="2017-06" db="EMBL/GenBank/DDBJ databases">
        <title>Capnocytophaga spp. assemblies.</title>
        <authorList>
            <person name="Gulvik C.A."/>
        </authorList>
    </citation>
    <scope>NUCLEOTIDE SEQUENCE [LARGE SCALE GENOMIC DNA]</scope>
    <source>
        <strain evidence="3">H2177</strain>
    </source>
</reference>
<name>A0A250G087_9FLAO</name>
<dbReference type="KEGG" id="csto:CGC58_07915"/>
<evidence type="ECO:0000313" key="2">
    <source>
        <dbReference type="EMBL" id="ATA89666.1"/>
    </source>
</evidence>
<dbReference type="Proteomes" id="UP000217348">
    <property type="component" value="Chromosome"/>
</dbReference>
<dbReference type="EMBL" id="CP022387">
    <property type="protein sequence ID" value="ATA89666.1"/>
    <property type="molecule type" value="Genomic_DNA"/>
</dbReference>
<evidence type="ECO:0000313" key="3">
    <source>
        <dbReference type="Proteomes" id="UP000217348"/>
    </source>
</evidence>
<dbReference type="OrthoDB" id="1491885at2"/>
<organism evidence="2 3">
    <name type="scientific">Capnocytophaga stomatis</name>
    <dbReference type="NCBI Taxonomy" id="1848904"/>
    <lineage>
        <taxon>Bacteria</taxon>
        <taxon>Pseudomonadati</taxon>
        <taxon>Bacteroidota</taxon>
        <taxon>Flavobacteriia</taxon>
        <taxon>Flavobacteriales</taxon>
        <taxon>Flavobacteriaceae</taxon>
        <taxon>Capnocytophaga</taxon>
    </lineage>
</organism>
<accession>A0A250G087</accession>
<protein>
    <recommendedName>
        <fullName evidence="4">DUF4294 domain-containing protein</fullName>
    </recommendedName>
</protein>
<dbReference type="AlphaFoldDB" id="A0A250G087"/>
<evidence type="ECO:0008006" key="4">
    <source>
        <dbReference type="Google" id="ProtNLM"/>
    </source>
</evidence>
<keyword evidence="1" id="KW-0732">Signal</keyword>
<dbReference type="Pfam" id="PF14127">
    <property type="entry name" value="DUF4294"/>
    <property type="match status" value="1"/>
</dbReference>
<proteinExistence type="predicted"/>
<gene>
    <name evidence="2" type="ORF">CGC58_07915</name>
</gene>
<sequence>MKSLFLTFFTIICCSLAFAQTDTLYQGENFQFIDTIRLPEVVVFGKERKFVSEEARKQYLILRSRVKKVYPYAKLAADRLEIMEQTMDTMRNKRAKKLYTKRMQKYIEDRFTAELKKLSRSQGRILVKLIHRQTGRTAYQLVKDLRNGWSAFMYNSTAWLYDISLKTEYNPAENNEDLLIEEILHRAFANDELDYQAPAFEINLSKIIDERRSRKKENNSK</sequence>
<feature type="signal peptide" evidence="1">
    <location>
        <begin position="1"/>
        <end position="19"/>
    </location>
</feature>
<dbReference type="RefSeq" id="WP_095896237.1">
    <property type="nucleotide sequence ID" value="NZ_BOPK01000011.1"/>
</dbReference>
<evidence type="ECO:0000256" key="1">
    <source>
        <dbReference type="SAM" id="SignalP"/>
    </source>
</evidence>
<feature type="chain" id="PRO_5012874310" description="DUF4294 domain-containing protein" evidence="1">
    <location>
        <begin position="20"/>
        <end position="221"/>
    </location>
</feature>
<dbReference type="InterPro" id="IPR025636">
    <property type="entry name" value="DUF4294"/>
</dbReference>